<dbReference type="Proteomes" id="UP001165190">
    <property type="component" value="Unassembled WGS sequence"/>
</dbReference>
<protein>
    <recommendedName>
        <fullName evidence="5">RNase H type-1 domain-containing protein</fullName>
    </recommendedName>
</protein>
<dbReference type="GO" id="GO:0004523">
    <property type="term" value="F:RNA-DNA hybrid ribonuclease activity"/>
    <property type="evidence" value="ECO:0007669"/>
    <property type="project" value="InterPro"/>
</dbReference>
<dbReference type="Pfam" id="PF13456">
    <property type="entry name" value="RVT_3"/>
    <property type="match status" value="1"/>
</dbReference>
<feature type="domain" description="Reverse transcriptase zinc-binding" evidence="2">
    <location>
        <begin position="229"/>
        <end position="305"/>
    </location>
</feature>
<evidence type="ECO:0000259" key="1">
    <source>
        <dbReference type="Pfam" id="PF13456"/>
    </source>
</evidence>
<dbReference type="EMBL" id="BSYR01000036">
    <property type="protein sequence ID" value="GMJ02687.1"/>
    <property type="molecule type" value="Genomic_DNA"/>
</dbReference>
<feature type="domain" description="RNase H type-1" evidence="1">
    <location>
        <begin position="431"/>
        <end position="553"/>
    </location>
</feature>
<dbReference type="InterPro" id="IPR036397">
    <property type="entry name" value="RNaseH_sf"/>
</dbReference>
<dbReference type="AlphaFoldDB" id="A0A9W7IX34"/>
<evidence type="ECO:0000259" key="2">
    <source>
        <dbReference type="Pfam" id="PF13966"/>
    </source>
</evidence>
<dbReference type="Gene3D" id="3.30.420.10">
    <property type="entry name" value="Ribonuclease H-like superfamily/Ribonuclease H"/>
    <property type="match status" value="1"/>
</dbReference>
<name>A0A9W7IX34_HIBTR</name>
<organism evidence="3 4">
    <name type="scientific">Hibiscus trionum</name>
    <name type="common">Flower of an hour</name>
    <dbReference type="NCBI Taxonomy" id="183268"/>
    <lineage>
        <taxon>Eukaryota</taxon>
        <taxon>Viridiplantae</taxon>
        <taxon>Streptophyta</taxon>
        <taxon>Embryophyta</taxon>
        <taxon>Tracheophyta</taxon>
        <taxon>Spermatophyta</taxon>
        <taxon>Magnoliopsida</taxon>
        <taxon>eudicotyledons</taxon>
        <taxon>Gunneridae</taxon>
        <taxon>Pentapetalae</taxon>
        <taxon>rosids</taxon>
        <taxon>malvids</taxon>
        <taxon>Malvales</taxon>
        <taxon>Malvaceae</taxon>
        <taxon>Malvoideae</taxon>
        <taxon>Hibiscus</taxon>
    </lineage>
</organism>
<proteinExistence type="predicted"/>
<dbReference type="GO" id="GO:0003676">
    <property type="term" value="F:nucleic acid binding"/>
    <property type="evidence" value="ECO:0007669"/>
    <property type="project" value="InterPro"/>
</dbReference>
<dbReference type="PANTHER" id="PTHR47723">
    <property type="entry name" value="OS05G0353850 PROTEIN"/>
    <property type="match status" value="1"/>
</dbReference>
<dbReference type="SUPFAM" id="SSF53098">
    <property type="entry name" value="Ribonuclease H-like"/>
    <property type="match status" value="1"/>
</dbReference>
<reference evidence="3" key="1">
    <citation type="submission" date="2023-05" db="EMBL/GenBank/DDBJ databases">
        <title>Genome and transcriptome analyses reveal genes involved in the formation of fine ridges on petal epidermal cells in Hibiscus trionum.</title>
        <authorList>
            <person name="Koshimizu S."/>
            <person name="Masuda S."/>
            <person name="Ishii T."/>
            <person name="Shirasu K."/>
            <person name="Hoshino A."/>
            <person name="Arita M."/>
        </authorList>
    </citation>
    <scope>NUCLEOTIDE SEQUENCE</scope>
    <source>
        <strain evidence="3">Hamamatsu line</strain>
    </source>
</reference>
<dbReference type="OrthoDB" id="1937528at2759"/>
<dbReference type="CDD" id="cd06222">
    <property type="entry name" value="RNase_H_like"/>
    <property type="match status" value="1"/>
</dbReference>
<dbReference type="InterPro" id="IPR012337">
    <property type="entry name" value="RNaseH-like_sf"/>
</dbReference>
<dbReference type="InterPro" id="IPR044730">
    <property type="entry name" value="RNase_H-like_dom_plant"/>
</dbReference>
<dbReference type="InterPro" id="IPR026960">
    <property type="entry name" value="RVT-Znf"/>
</dbReference>
<comment type="caution">
    <text evidence="3">The sequence shown here is derived from an EMBL/GenBank/DDBJ whole genome shotgun (WGS) entry which is preliminary data.</text>
</comment>
<evidence type="ECO:0000313" key="4">
    <source>
        <dbReference type="Proteomes" id="UP001165190"/>
    </source>
</evidence>
<sequence length="562" mass="65625">MPTTIANKLNGLIARFLWGGSADRCMHWIRWETVCKPMKYGGLGIRDLKTKNRALLNKWIWRYGGEKGSMWRSVIDAKYNLDNKRLIPNVNIDRRTFWIWRNIAKPLCNQNDLFTKGLKTVFGDGSSIDFWNDFWTEVRSLKEAFTRIFMIATKKSGTISDFGSRVNEEWVWNIELGRSLFDWEIEVWREFMDVINRAIYNPNVEDNLRWLGADSGLYSSKGYCDSLNMNDNQHDNVWEEVWKKMAPIKVEALLWKAIHNRLPTMLELSRRRVELNGIIWCPFCRAEPETVNHLLLHCHITWRIWMKWCEKWQSNFIMPRNVKELVQVWPSLSTVTVSKPIWEMVLRAFIWTMWVTRNDIVFNEKSWSVEEIFESALLRTGHWCKIQWPECCSNVCDFMRNPTATVVKTNPKRMPLSIEWKGPKLGWLKYNVDPAIKGVDRSAGIGGILRNQEGAKLEEFSKSIGRADPTQAEMLSILEACKMYEKSQWCGSHSLIIESNCELAIKWIKEPNSCPTAFASLAKIIADFFNRHNWSLVFNYREANDAAHELAKQGVSCNDGTR</sequence>
<dbReference type="InterPro" id="IPR053151">
    <property type="entry name" value="RNase_H-like"/>
</dbReference>
<dbReference type="Pfam" id="PF13966">
    <property type="entry name" value="zf-RVT"/>
    <property type="match status" value="1"/>
</dbReference>
<dbReference type="InterPro" id="IPR002156">
    <property type="entry name" value="RNaseH_domain"/>
</dbReference>
<dbReference type="PANTHER" id="PTHR47723:SF22">
    <property type="entry name" value="RNASE H TYPE-1 DOMAIN-CONTAINING PROTEIN"/>
    <property type="match status" value="1"/>
</dbReference>
<evidence type="ECO:0000313" key="3">
    <source>
        <dbReference type="EMBL" id="GMJ02687.1"/>
    </source>
</evidence>
<evidence type="ECO:0008006" key="5">
    <source>
        <dbReference type="Google" id="ProtNLM"/>
    </source>
</evidence>
<keyword evidence="4" id="KW-1185">Reference proteome</keyword>
<gene>
    <name evidence="3" type="ORF">HRI_003937900</name>
</gene>
<accession>A0A9W7IX34</accession>